<feature type="region of interest" description="Disordered" evidence="3">
    <location>
        <begin position="327"/>
        <end position="353"/>
    </location>
</feature>
<organism evidence="5 6">
    <name type="scientific">Hypsizygus marmoreus</name>
    <name type="common">White beech mushroom</name>
    <name type="synonym">Agaricus marmoreus</name>
    <dbReference type="NCBI Taxonomy" id="39966"/>
    <lineage>
        <taxon>Eukaryota</taxon>
        <taxon>Fungi</taxon>
        <taxon>Dikarya</taxon>
        <taxon>Basidiomycota</taxon>
        <taxon>Agaricomycotina</taxon>
        <taxon>Agaricomycetes</taxon>
        <taxon>Agaricomycetidae</taxon>
        <taxon>Agaricales</taxon>
        <taxon>Tricholomatineae</taxon>
        <taxon>Lyophyllaceae</taxon>
        <taxon>Hypsizygus</taxon>
    </lineage>
</organism>
<evidence type="ECO:0000256" key="3">
    <source>
        <dbReference type="SAM" id="MobiDB-lite"/>
    </source>
</evidence>
<dbReference type="FunFam" id="3.30.70.330:FF:000145">
    <property type="entry name" value="Putative RNP domain-containing protein"/>
    <property type="match status" value="2"/>
</dbReference>
<feature type="compositionally biased region" description="Basic residues" evidence="3">
    <location>
        <begin position="471"/>
        <end position="486"/>
    </location>
</feature>
<dbReference type="Gene3D" id="3.30.70.330">
    <property type="match status" value="2"/>
</dbReference>
<dbReference type="GO" id="GO:1990904">
    <property type="term" value="C:ribonucleoprotein complex"/>
    <property type="evidence" value="ECO:0007669"/>
    <property type="project" value="TreeGrafter"/>
</dbReference>
<feature type="compositionally biased region" description="Basic and acidic residues" evidence="3">
    <location>
        <begin position="840"/>
        <end position="849"/>
    </location>
</feature>
<sequence>MDALRQPHGTPLTSRSPSTLTNDDIEAVIQMATSSRPTPDGRSVPLKDTRTQLFVGNLPYRVRWQDLKDLFRRAGTVLRADVSLGPDNRSRGYGTVLLATAEDAGRAIDMFNGYSWQTRVLEVRPDRLPAEFDATVPPALASASGASGPSPVHAPTISEQLDYSAVLDLHHNFPGASNHLCRNLFVGNLPFHCQWQDLKDLFRQAGTIMRADVALGPDGRSRGFGTVSFATESDAERAVKMFNGYEYNGRALKVNFDKFNHVGQPNAIVSSAPISSTSPASASPAPSFNSAPEPRISMPSALHARKLSSHILPGKLNLPLSYHLDLRGSGSTSPSQHDIWGSPQSIAAQKARDDRDRELLRTFRHLDIEIRASSTLSNAQSHAPTASRSTSTSSTKPPSLAATSSSGSGVSSTSSLAASGSVPFTADKSNPPQPSLHHRRLSSSSQQLYAASPSLSSAVQSSTAAPQNRRPTSHRSPPSHHHHPHRPGPISLPPPPHVTSFPLSHNLSPHGLMGLSPHHLSLGSPTSPFLHPHAHAQQQHQGVAMTPHGLPPITPSMPPFNFLPPSASSPTVNTAQHAYTPYAHPLPSPLMMHMPLMMQGAPSSPMHHPHMHQQQQHVNLNPNLNAGVGQQQEHRAPFGINPISPPATTTAFPSSITGTSTSTATVPNNIPPSRANQNNNGANNPAAYTPIGTFSPGVAMSPGAFWGRPGGGTANPMINPAVGAPVHVAGGHGGHMSPGVPVGVGVGMNMSPGYYAREPAGYFDAGYFPPMYGGQGGGGGGGGNGGGVGGSGLVNEILKDKGEVGGRVESGGGAGTGTGGRRWETVREGGWDVRQNVGAEKGRMGEKRGKGQGLEFDEEAVSGGEESNVPVRRASGSSEERTRRHSSTTTTPWQLTLGAGDGDLRMWEGREEEEVVAVLVAMESEGNERGRGTGTSEGEIDGNTAAVISRTHSMSSSKKPADMGMLRQDGEADL</sequence>
<feature type="compositionally biased region" description="Basic and acidic residues" evidence="3">
    <location>
        <begin position="821"/>
        <end position="831"/>
    </location>
</feature>
<feature type="compositionally biased region" description="Low complexity" evidence="3">
    <location>
        <begin position="442"/>
        <end position="465"/>
    </location>
</feature>
<gene>
    <name evidence="5" type="ORF">Hypma_002218</name>
</gene>
<feature type="region of interest" description="Disordered" evidence="3">
    <location>
        <begin position="1"/>
        <end position="22"/>
    </location>
</feature>
<evidence type="ECO:0000313" key="6">
    <source>
        <dbReference type="Proteomes" id="UP000076154"/>
    </source>
</evidence>
<feature type="domain" description="RRM" evidence="4">
    <location>
        <begin position="51"/>
        <end position="128"/>
    </location>
</feature>
<reference evidence="5" key="1">
    <citation type="submission" date="2018-04" db="EMBL/GenBank/DDBJ databases">
        <title>Whole genome sequencing of Hypsizygus marmoreus.</title>
        <authorList>
            <person name="Choi I.-G."/>
            <person name="Min B."/>
            <person name="Kim J.-G."/>
            <person name="Kim S."/>
            <person name="Oh Y.-L."/>
            <person name="Kong W.-S."/>
            <person name="Park H."/>
            <person name="Jeong J."/>
            <person name="Song E.-S."/>
        </authorList>
    </citation>
    <scope>NUCLEOTIDE SEQUENCE [LARGE SCALE GENOMIC DNA]</scope>
    <source>
        <strain evidence="5">51987-8</strain>
    </source>
</reference>
<feature type="region of interest" description="Disordered" evidence="3">
    <location>
        <begin position="630"/>
        <end position="688"/>
    </location>
</feature>
<comment type="caution">
    <text evidence="5">The sequence shown here is derived from an EMBL/GenBank/DDBJ whole genome shotgun (WGS) entry which is preliminary data.</text>
</comment>
<feature type="region of interest" description="Disordered" evidence="3">
    <location>
        <begin position="375"/>
        <end position="542"/>
    </location>
</feature>
<feature type="compositionally biased region" description="Low complexity" evidence="3">
    <location>
        <begin position="10"/>
        <end position="21"/>
    </location>
</feature>
<evidence type="ECO:0000259" key="4">
    <source>
        <dbReference type="PROSITE" id="PS50102"/>
    </source>
</evidence>
<dbReference type="PANTHER" id="PTHR23003:SF64">
    <property type="entry name" value="RRM DOMAIN-CONTAINING PROTEIN"/>
    <property type="match status" value="1"/>
</dbReference>
<feature type="compositionally biased region" description="Polar residues" evidence="3">
    <location>
        <begin position="329"/>
        <end position="347"/>
    </location>
</feature>
<dbReference type="InterPro" id="IPR012677">
    <property type="entry name" value="Nucleotide-bd_a/b_plait_sf"/>
</dbReference>
<feature type="domain" description="RRM" evidence="4">
    <location>
        <begin position="182"/>
        <end position="259"/>
    </location>
</feature>
<dbReference type="STRING" id="39966.A0A369JZW4"/>
<dbReference type="InterPro" id="IPR000504">
    <property type="entry name" value="RRM_dom"/>
</dbReference>
<feature type="compositionally biased region" description="Low complexity" evidence="3">
    <location>
        <begin position="381"/>
        <end position="422"/>
    </location>
</feature>
<dbReference type="SUPFAM" id="SSF54928">
    <property type="entry name" value="RNA-binding domain, RBD"/>
    <property type="match status" value="2"/>
</dbReference>
<feature type="region of interest" description="Disordered" evidence="3">
    <location>
        <begin position="803"/>
        <end position="899"/>
    </location>
</feature>
<protein>
    <recommendedName>
        <fullName evidence="4">RRM domain-containing protein</fullName>
    </recommendedName>
</protein>
<accession>A0A369JZW4</accession>
<dbReference type="InterPro" id="IPR035979">
    <property type="entry name" value="RBD_domain_sf"/>
</dbReference>
<feature type="compositionally biased region" description="Low complexity" evidence="3">
    <location>
        <begin position="654"/>
        <end position="665"/>
    </location>
</feature>
<name>A0A369JZW4_HYPMA</name>
<dbReference type="PROSITE" id="PS50102">
    <property type="entry name" value="RRM"/>
    <property type="match status" value="2"/>
</dbReference>
<dbReference type="SMART" id="SM00360">
    <property type="entry name" value="RRM"/>
    <property type="match status" value="2"/>
</dbReference>
<dbReference type="GO" id="GO:0003729">
    <property type="term" value="F:mRNA binding"/>
    <property type="evidence" value="ECO:0007669"/>
    <property type="project" value="TreeGrafter"/>
</dbReference>
<dbReference type="Pfam" id="PF00076">
    <property type="entry name" value="RRM_1"/>
    <property type="match status" value="2"/>
</dbReference>
<evidence type="ECO:0000256" key="1">
    <source>
        <dbReference type="ARBA" id="ARBA00022884"/>
    </source>
</evidence>
<dbReference type="GO" id="GO:0005737">
    <property type="term" value="C:cytoplasm"/>
    <property type="evidence" value="ECO:0007669"/>
    <property type="project" value="TreeGrafter"/>
</dbReference>
<feature type="compositionally biased region" description="Gly residues" evidence="3">
    <location>
        <begin position="808"/>
        <end position="820"/>
    </location>
</feature>
<dbReference type="PANTHER" id="PTHR23003">
    <property type="entry name" value="RNA RECOGNITION MOTIF RRM DOMAIN CONTAINING PROTEIN"/>
    <property type="match status" value="1"/>
</dbReference>
<evidence type="ECO:0000256" key="2">
    <source>
        <dbReference type="PROSITE-ProRule" id="PRU00176"/>
    </source>
</evidence>
<dbReference type="InParanoid" id="A0A369JZW4"/>
<dbReference type="GO" id="GO:0005634">
    <property type="term" value="C:nucleus"/>
    <property type="evidence" value="ECO:0007669"/>
    <property type="project" value="TreeGrafter"/>
</dbReference>
<dbReference type="EMBL" id="LUEZ02000013">
    <property type="protein sequence ID" value="RDB27901.1"/>
    <property type="molecule type" value="Genomic_DNA"/>
</dbReference>
<proteinExistence type="predicted"/>
<keyword evidence="1 2" id="KW-0694">RNA-binding</keyword>
<evidence type="ECO:0000313" key="5">
    <source>
        <dbReference type="EMBL" id="RDB27901.1"/>
    </source>
</evidence>
<feature type="region of interest" description="Disordered" evidence="3">
    <location>
        <begin position="273"/>
        <end position="296"/>
    </location>
</feature>
<dbReference type="AlphaFoldDB" id="A0A369JZW4"/>
<feature type="compositionally biased region" description="Low complexity" evidence="3">
    <location>
        <begin position="273"/>
        <end position="292"/>
    </location>
</feature>
<dbReference type="OrthoDB" id="1049195at2759"/>
<keyword evidence="6" id="KW-1185">Reference proteome</keyword>
<feature type="compositionally biased region" description="Low complexity" evidence="3">
    <location>
        <begin position="675"/>
        <end position="687"/>
    </location>
</feature>
<dbReference type="InterPro" id="IPR050374">
    <property type="entry name" value="RRT5_SRSF_SR"/>
</dbReference>
<dbReference type="Proteomes" id="UP000076154">
    <property type="component" value="Unassembled WGS sequence"/>
</dbReference>
<feature type="region of interest" description="Disordered" evidence="3">
    <location>
        <begin position="923"/>
        <end position="974"/>
    </location>
</feature>